<evidence type="ECO:0000313" key="1">
    <source>
        <dbReference type="Ensembl" id="ENSCINP00000031384.1"/>
    </source>
</evidence>
<organism evidence="1 2">
    <name type="scientific">Ciona intestinalis</name>
    <name type="common">Transparent sea squirt</name>
    <name type="synonym">Ascidia intestinalis</name>
    <dbReference type="NCBI Taxonomy" id="7719"/>
    <lineage>
        <taxon>Eukaryota</taxon>
        <taxon>Metazoa</taxon>
        <taxon>Chordata</taxon>
        <taxon>Tunicata</taxon>
        <taxon>Ascidiacea</taxon>
        <taxon>Phlebobranchia</taxon>
        <taxon>Cionidae</taxon>
        <taxon>Ciona</taxon>
    </lineage>
</organism>
<dbReference type="GeneTree" id="ENSGT00390000008905"/>
<protein>
    <submittedName>
        <fullName evidence="1">Uncharacterized protein</fullName>
    </submittedName>
</protein>
<sequence>MQGIKSAADDGNDDHQLNCYGIIFPDNCATYYGPHSVECLTTIWQSKGCLKEGTKAPVKLNTTEKNALDLLNVNEVINNFETVQAEANGGDKDKELECYGLGL</sequence>
<accession>H2XP01</accession>
<reference evidence="2" key="1">
    <citation type="journal article" date="2002" name="Science">
        <title>The draft genome of Ciona intestinalis: insights into chordate and vertebrate origins.</title>
        <authorList>
            <person name="Dehal P."/>
            <person name="Satou Y."/>
            <person name="Campbell R.K."/>
            <person name="Chapman J."/>
            <person name="Degnan B."/>
            <person name="De Tomaso A."/>
            <person name="Davidson B."/>
            <person name="Di Gregorio A."/>
            <person name="Gelpke M."/>
            <person name="Goodstein D.M."/>
            <person name="Harafuji N."/>
            <person name="Hastings K.E."/>
            <person name="Ho I."/>
            <person name="Hotta K."/>
            <person name="Huang W."/>
            <person name="Kawashima T."/>
            <person name="Lemaire P."/>
            <person name="Martinez D."/>
            <person name="Meinertzhagen I.A."/>
            <person name="Necula S."/>
            <person name="Nonaka M."/>
            <person name="Putnam N."/>
            <person name="Rash S."/>
            <person name="Saiga H."/>
            <person name="Satake M."/>
            <person name="Terry A."/>
            <person name="Yamada L."/>
            <person name="Wang H.G."/>
            <person name="Awazu S."/>
            <person name="Azumi K."/>
            <person name="Boore J."/>
            <person name="Branno M."/>
            <person name="Chin-Bow S."/>
            <person name="DeSantis R."/>
            <person name="Doyle S."/>
            <person name="Francino P."/>
            <person name="Keys D.N."/>
            <person name="Haga S."/>
            <person name="Hayashi H."/>
            <person name="Hino K."/>
            <person name="Imai K.S."/>
            <person name="Inaba K."/>
            <person name="Kano S."/>
            <person name="Kobayashi K."/>
            <person name="Kobayashi M."/>
            <person name="Lee B.I."/>
            <person name="Makabe K.W."/>
            <person name="Manohar C."/>
            <person name="Matassi G."/>
            <person name="Medina M."/>
            <person name="Mochizuki Y."/>
            <person name="Mount S."/>
            <person name="Morishita T."/>
            <person name="Miura S."/>
            <person name="Nakayama A."/>
            <person name="Nishizaka S."/>
            <person name="Nomoto H."/>
            <person name="Ohta F."/>
            <person name="Oishi K."/>
            <person name="Rigoutsos I."/>
            <person name="Sano M."/>
            <person name="Sasaki A."/>
            <person name="Sasakura Y."/>
            <person name="Shoguchi E."/>
            <person name="Shin-i T."/>
            <person name="Spagnuolo A."/>
            <person name="Stainier D."/>
            <person name="Suzuki M.M."/>
            <person name="Tassy O."/>
            <person name="Takatori N."/>
            <person name="Tokuoka M."/>
            <person name="Yagi K."/>
            <person name="Yoshizaki F."/>
            <person name="Wada S."/>
            <person name="Zhang C."/>
            <person name="Hyatt P.D."/>
            <person name="Larimer F."/>
            <person name="Detter C."/>
            <person name="Doggett N."/>
            <person name="Glavina T."/>
            <person name="Hawkins T."/>
            <person name="Richardson P."/>
            <person name="Lucas S."/>
            <person name="Kohara Y."/>
            <person name="Levine M."/>
            <person name="Satoh N."/>
            <person name="Rokhsar D.S."/>
        </authorList>
    </citation>
    <scope>NUCLEOTIDE SEQUENCE [LARGE SCALE GENOMIC DNA]</scope>
</reference>
<evidence type="ECO:0000313" key="2">
    <source>
        <dbReference type="Proteomes" id="UP000008144"/>
    </source>
</evidence>
<dbReference type="AlphaFoldDB" id="H2XP01"/>
<dbReference type="Proteomes" id="UP000008144">
    <property type="component" value="Unassembled WGS sequence"/>
</dbReference>
<dbReference type="InParanoid" id="H2XP01"/>
<proteinExistence type="predicted"/>
<keyword evidence="2" id="KW-1185">Reference proteome</keyword>
<name>H2XP01_CIOIN</name>
<dbReference type="Ensembl" id="ENSCINT00000036873.1">
    <property type="protein sequence ID" value="ENSCINP00000031384.1"/>
    <property type="gene ID" value="ENSCING00000020088.1"/>
</dbReference>
<reference evidence="1" key="3">
    <citation type="submission" date="2025-09" db="UniProtKB">
        <authorList>
            <consortium name="Ensembl"/>
        </authorList>
    </citation>
    <scope>IDENTIFICATION</scope>
</reference>
<dbReference type="HOGENOM" id="CLU_2412580_0_0_1"/>
<reference evidence="1" key="2">
    <citation type="submission" date="2025-08" db="UniProtKB">
        <authorList>
            <consortium name="Ensembl"/>
        </authorList>
    </citation>
    <scope>IDENTIFICATION</scope>
</reference>